<gene>
    <name evidence="1" type="ORF">BJR07_27455</name>
</gene>
<evidence type="ECO:0000313" key="1">
    <source>
        <dbReference type="EMBL" id="OKA32480.1"/>
    </source>
</evidence>
<dbReference type="InterPro" id="IPR043735">
    <property type="entry name" value="DUF5680"/>
</dbReference>
<sequence>MSMNHELLAKFLVEAKRKTYASQGDDASVQPLLNGSKQLEYSSGNYSYRDIYYGSAFFTGQETVEFENRPIWSMVYSGGVTIPNADWDIMGPIYSFLRQALRLVDTNSIYRGPNYYESGTYIFKNEYEGTLDCFHGKEIILIGDEKVYELRYNGGIVR</sequence>
<comment type="caution">
    <text evidence="1">The sequence shown here is derived from an EMBL/GenBank/DDBJ whole genome shotgun (WGS) entry which is preliminary data.</text>
</comment>
<evidence type="ECO:0000313" key="2">
    <source>
        <dbReference type="Proteomes" id="UP000186535"/>
    </source>
</evidence>
<dbReference type="PATRIC" id="fig|1396.422.peg.5622"/>
<dbReference type="AlphaFoldDB" id="A0A1C4DP76"/>
<dbReference type="Proteomes" id="UP000186535">
    <property type="component" value="Unassembled WGS sequence"/>
</dbReference>
<proteinExistence type="predicted"/>
<dbReference type="RefSeq" id="WP_000062333.1">
    <property type="nucleotide sequence ID" value="NZ_CAKJVO010000022.1"/>
</dbReference>
<organism evidence="1 2">
    <name type="scientific">Bacillus cereus</name>
    <dbReference type="NCBI Taxonomy" id="1396"/>
    <lineage>
        <taxon>Bacteria</taxon>
        <taxon>Bacillati</taxon>
        <taxon>Bacillota</taxon>
        <taxon>Bacilli</taxon>
        <taxon>Bacillales</taxon>
        <taxon>Bacillaceae</taxon>
        <taxon>Bacillus</taxon>
        <taxon>Bacillus cereus group</taxon>
    </lineage>
</organism>
<accession>A0A1C4DP76</accession>
<name>A0A1C4DP76_BACCE</name>
<dbReference type="Pfam" id="PF18931">
    <property type="entry name" value="DUF5680"/>
    <property type="match status" value="1"/>
</dbReference>
<dbReference type="EMBL" id="MPON01000020">
    <property type="protein sequence ID" value="OKA32480.1"/>
    <property type="molecule type" value="Genomic_DNA"/>
</dbReference>
<reference evidence="1 2" key="1">
    <citation type="submission" date="2016-11" db="EMBL/GenBank/DDBJ databases">
        <title>Identification of Bacillus cereus isolated from egg-white.</title>
        <authorList>
            <person name="Soni A."/>
            <person name="Oey I."/>
            <person name="Silcock P."/>
            <person name="Bremer P."/>
        </authorList>
    </citation>
    <scope>NUCLEOTIDE SEQUENCE [LARGE SCALE GENOMIC DNA]</scope>
    <source>
        <strain evidence="1 2">NZAS03</strain>
    </source>
</reference>
<protein>
    <submittedName>
        <fullName evidence="1">Uncharacterized protein</fullName>
    </submittedName>
</protein>